<organism evidence="1 2">
    <name type="scientific">candidate division WWE3 bacterium CG06_land_8_20_14_3_00_42_16</name>
    <dbReference type="NCBI Taxonomy" id="1975083"/>
    <lineage>
        <taxon>Bacteria</taxon>
        <taxon>Katanobacteria</taxon>
    </lineage>
</organism>
<dbReference type="SUPFAM" id="SSF53474">
    <property type="entry name" value="alpha/beta-Hydrolases"/>
    <property type="match status" value="1"/>
</dbReference>
<evidence type="ECO:0000313" key="2">
    <source>
        <dbReference type="Proteomes" id="UP000229916"/>
    </source>
</evidence>
<protein>
    <recommendedName>
        <fullName evidence="3">Serine aminopeptidase S33 domain-containing protein</fullName>
    </recommendedName>
</protein>
<reference evidence="2" key="1">
    <citation type="submission" date="2017-09" db="EMBL/GenBank/DDBJ databases">
        <title>Depth-based differentiation of microbial function through sediment-hosted aquifers and enrichment of novel symbionts in the deep terrestrial subsurface.</title>
        <authorList>
            <person name="Probst A.J."/>
            <person name="Ladd B."/>
            <person name="Jarett J.K."/>
            <person name="Geller-Mcgrath D.E."/>
            <person name="Sieber C.M.K."/>
            <person name="Emerson J.B."/>
            <person name="Anantharaman K."/>
            <person name="Thomas B.C."/>
            <person name="Malmstrom R."/>
            <person name="Stieglmeier M."/>
            <person name="Klingl A."/>
            <person name="Woyke T."/>
            <person name="Ryan C.M."/>
            <person name="Banfield J.F."/>
        </authorList>
    </citation>
    <scope>NUCLEOTIDE SEQUENCE [LARGE SCALE GENOMIC DNA]</scope>
</reference>
<dbReference type="InterPro" id="IPR013744">
    <property type="entry name" value="SidJ"/>
</dbReference>
<proteinExistence type="predicted"/>
<dbReference type="Gene3D" id="3.40.50.1820">
    <property type="entry name" value="alpha/beta hydrolase"/>
    <property type="match status" value="1"/>
</dbReference>
<evidence type="ECO:0000313" key="1">
    <source>
        <dbReference type="EMBL" id="PIU69231.1"/>
    </source>
</evidence>
<dbReference type="Proteomes" id="UP000229916">
    <property type="component" value="Unassembled WGS sequence"/>
</dbReference>
<dbReference type="InterPro" id="IPR029058">
    <property type="entry name" value="AB_hydrolase_fold"/>
</dbReference>
<dbReference type="AlphaFoldDB" id="A0A2M7APB4"/>
<evidence type="ECO:0008006" key="3">
    <source>
        <dbReference type="Google" id="ProtNLM"/>
    </source>
</evidence>
<gene>
    <name evidence="1" type="ORF">COS81_00830</name>
</gene>
<dbReference type="Pfam" id="PF08538">
    <property type="entry name" value="DUF1749"/>
    <property type="match status" value="1"/>
</dbReference>
<accession>A0A2M7APB4</accession>
<dbReference type="EMBL" id="PEWD01000016">
    <property type="protein sequence ID" value="PIU69231.1"/>
    <property type="molecule type" value="Genomic_DNA"/>
</dbReference>
<comment type="caution">
    <text evidence="1">The sequence shown here is derived from an EMBL/GenBank/DDBJ whole genome shotgun (WGS) entry which is preliminary data.</text>
</comment>
<sequence length="302" mass="34643">MSNPQLVEFQTSDKLNLPGLFYEPFRKTDKAALYLHGNGSSSVFYDVTIMNFLGSELNLHQIAFLPFNNRGANYITKLRVDDEHKKWIKIGTTYELIRDCIYDIDAAVSFLKSRNYREFYLIGHSTGANKICVYNYYKPQNSISKYILLGGGDDTGIYYKQLGPRKFRLALQKAKQEIQKGNGGKLVPKYLVDYLFSYQSLYDTLNPDGDYNIFPFLESLEKIKLSKKPLFREYKSITKPTLVIYGSDDEYCYGKVSEIIETLGKMSSVPGKFKLQIINDCDHGFDGKEGELVDIITRWLSA</sequence>
<name>A0A2M7APB4_UNCKA</name>